<evidence type="ECO:0000259" key="6">
    <source>
        <dbReference type="PROSITE" id="PS50102"/>
    </source>
</evidence>
<dbReference type="EMBL" id="JAMYWD010000010">
    <property type="protein sequence ID" value="KAJ4959311.1"/>
    <property type="molecule type" value="Genomic_DNA"/>
</dbReference>
<comment type="caution">
    <text evidence="7">The sequence shown here is derived from an EMBL/GenBank/DDBJ whole genome shotgun (WGS) entry which is preliminary data.</text>
</comment>
<dbReference type="PANTHER" id="PTHR23099">
    <property type="entry name" value="TRANSCRIPTIONAL REGULATOR"/>
    <property type="match status" value="1"/>
</dbReference>
<evidence type="ECO:0000256" key="1">
    <source>
        <dbReference type="ARBA" id="ARBA00004604"/>
    </source>
</evidence>
<dbReference type="SUPFAM" id="SSF54928">
    <property type="entry name" value="RNA-binding domain, RBD"/>
    <property type="match status" value="1"/>
</dbReference>
<sequence length="651" mass="71481">MKGEEGHDEGDVEDWNAVTTRIFVGGLGESVTADDLQKTFSSLGTVKSVEIVRTNGRSFAYMDFHPSSDKSLSKLFSTYNGCVWKGGRLKIEKAKEHYLIRLQREWAEDAERSGDENKNLIADKKPDSSKKSKELLHKEQMQLQIFFPSLRKVKSLPYTGTGKHKYSFQRVEVPPLPIDFCDCEEHCKPHENAKQRQISAFEPVSGEISKEELHLMNSVMNKFLEREDNDNIIAANGGARFVIEGDYSSHSIGGVLVNDSETDKATDDDNIVMNIITGGGVRSGSMRDHGTISANQESRSRKRQASDNRPAQNRLKAQKMRSTETSNASEQPPRKESFAGESQRKEFASTKPVKKGITETQCEELEGVVEAQPSKSKPDVQPSKLSWVQKSSWRELVGEAGNSSFSISEILPVIPNSQGLPKSSTPDAVNSISGKEQIFMKQTRGESTGDSSQAMGFGKQDVQTEKGIAPNSSSAMDIGRREKILCGSEGGEKTTGNSSEIMEPDTNIIAEPAVKKDYPVPKKMISIGEAGIGDACTFMRSAVSEREWTKAKAASKLRFGRLVGPIEGSVSWVANKAPVDQAGGEEPRASLPIRAAGRPCACHQWEVSRMKFQLCGLPQYGNLIGTAIGYTITTSIRPSKDQIVSTRTVMK</sequence>
<dbReference type="Gene3D" id="3.30.70.330">
    <property type="match status" value="1"/>
</dbReference>
<dbReference type="InterPro" id="IPR012677">
    <property type="entry name" value="Nucleotide-bd_a/b_plait_sf"/>
</dbReference>
<reference evidence="7" key="1">
    <citation type="journal article" date="2023" name="Plant J.">
        <title>The genome of the king protea, Protea cynaroides.</title>
        <authorList>
            <person name="Chang J."/>
            <person name="Duong T.A."/>
            <person name="Schoeman C."/>
            <person name="Ma X."/>
            <person name="Roodt D."/>
            <person name="Barker N."/>
            <person name="Li Z."/>
            <person name="Van de Peer Y."/>
            <person name="Mizrachi E."/>
        </authorList>
    </citation>
    <scope>NUCLEOTIDE SEQUENCE</scope>
    <source>
        <tissue evidence="7">Young leaves</tissue>
    </source>
</reference>
<evidence type="ECO:0000313" key="8">
    <source>
        <dbReference type="Proteomes" id="UP001141806"/>
    </source>
</evidence>
<dbReference type="PANTHER" id="PTHR23099:SF0">
    <property type="entry name" value="GERM CELL NUCLEAR ACIDIC PROTEIN"/>
    <property type="match status" value="1"/>
</dbReference>
<feature type="region of interest" description="Disordered" evidence="5">
    <location>
        <begin position="278"/>
        <end position="356"/>
    </location>
</feature>
<keyword evidence="3" id="KW-0539">Nucleus</keyword>
<keyword evidence="2 4" id="KW-0694">RNA-binding</keyword>
<keyword evidence="8" id="KW-1185">Reference proteome</keyword>
<gene>
    <name evidence="7" type="ORF">NE237_026422</name>
</gene>
<evidence type="ECO:0000256" key="5">
    <source>
        <dbReference type="SAM" id="MobiDB-lite"/>
    </source>
</evidence>
<organism evidence="7 8">
    <name type="scientific">Protea cynaroides</name>
    <dbReference type="NCBI Taxonomy" id="273540"/>
    <lineage>
        <taxon>Eukaryota</taxon>
        <taxon>Viridiplantae</taxon>
        <taxon>Streptophyta</taxon>
        <taxon>Embryophyta</taxon>
        <taxon>Tracheophyta</taxon>
        <taxon>Spermatophyta</taxon>
        <taxon>Magnoliopsida</taxon>
        <taxon>Proteales</taxon>
        <taxon>Proteaceae</taxon>
        <taxon>Protea</taxon>
    </lineage>
</organism>
<feature type="compositionally biased region" description="Basic and acidic residues" evidence="5">
    <location>
        <begin position="332"/>
        <end position="348"/>
    </location>
</feature>
<dbReference type="Proteomes" id="UP001141806">
    <property type="component" value="Unassembled WGS sequence"/>
</dbReference>
<evidence type="ECO:0000256" key="2">
    <source>
        <dbReference type="ARBA" id="ARBA00022884"/>
    </source>
</evidence>
<dbReference type="AlphaFoldDB" id="A0A9Q0K159"/>
<dbReference type="FunFam" id="3.30.70.330:FF:000685">
    <property type="entry name" value="RNA-binding (RRM/RBD/RNP motifs) family protein"/>
    <property type="match status" value="1"/>
</dbReference>
<dbReference type="GO" id="GO:0005730">
    <property type="term" value="C:nucleolus"/>
    <property type="evidence" value="ECO:0007669"/>
    <property type="project" value="UniProtKB-SubCell"/>
</dbReference>
<evidence type="ECO:0000256" key="3">
    <source>
        <dbReference type="ARBA" id="ARBA00023242"/>
    </source>
</evidence>
<feature type="domain" description="RRM" evidence="6">
    <location>
        <begin position="20"/>
        <end position="96"/>
    </location>
</feature>
<evidence type="ECO:0000313" key="7">
    <source>
        <dbReference type="EMBL" id="KAJ4959311.1"/>
    </source>
</evidence>
<dbReference type="OrthoDB" id="21643at2759"/>
<proteinExistence type="predicted"/>
<dbReference type="GO" id="GO:0003723">
    <property type="term" value="F:RNA binding"/>
    <property type="evidence" value="ECO:0007669"/>
    <property type="project" value="UniProtKB-UniRule"/>
</dbReference>
<evidence type="ECO:0000256" key="4">
    <source>
        <dbReference type="PROSITE-ProRule" id="PRU00176"/>
    </source>
</evidence>
<dbReference type="InterPro" id="IPR034138">
    <property type="entry name" value="NOP8_RRM"/>
</dbReference>
<name>A0A9Q0K159_9MAGN</name>
<accession>A0A9Q0K159</accession>
<comment type="subcellular location">
    <subcellularLocation>
        <location evidence="1">Nucleus</location>
        <location evidence="1">Nucleolus</location>
    </subcellularLocation>
</comment>
<dbReference type="CDD" id="cd12226">
    <property type="entry name" value="RRM_NOL8"/>
    <property type="match status" value="1"/>
</dbReference>
<protein>
    <recommendedName>
        <fullName evidence="6">RRM domain-containing protein</fullName>
    </recommendedName>
</protein>
<dbReference type="SMART" id="SM00360">
    <property type="entry name" value="RRM"/>
    <property type="match status" value="1"/>
</dbReference>
<dbReference type="InterPro" id="IPR035979">
    <property type="entry name" value="RBD_domain_sf"/>
</dbReference>
<dbReference type="PROSITE" id="PS50102">
    <property type="entry name" value="RRM"/>
    <property type="match status" value="1"/>
</dbReference>
<dbReference type="Pfam" id="PF00076">
    <property type="entry name" value="RRM_1"/>
    <property type="match status" value="1"/>
</dbReference>
<dbReference type="InterPro" id="IPR000504">
    <property type="entry name" value="RRM_dom"/>
</dbReference>